<organism evidence="1 2">
    <name type="scientific">Sodalis ligni</name>
    <dbReference type="NCBI Taxonomy" id="2697027"/>
    <lineage>
        <taxon>Bacteria</taxon>
        <taxon>Pseudomonadati</taxon>
        <taxon>Pseudomonadota</taxon>
        <taxon>Gammaproteobacteria</taxon>
        <taxon>Enterobacterales</taxon>
        <taxon>Bruguierivoracaceae</taxon>
        <taxon>Sodalis</taxon>
    </lineage>
</organism>
<proteinExistence type="predicted"/>
<keyword evidence="2" id="KW-1185">Reference proteome</keyword>
<dbReference type="EMBL" id="SJOI01000001">
    <property type="protein sequence ID" value="TCL06548.1"/>
    <property type="molecule type" value="Genomic_DNA"/>
</dbReference>
<reference evidence="1 2" key="1">
    <citation type="submission" date="2019-02" db="EMBL/GenBank/DDBJ databases">
        <title>Investigation of anaerobic lignin degradation for improved lignocellulosic biofuels.</title>
        <authorList>
            <person name="Deangelis K."/>
        </authorList>
    </citation>
    <scope>NUCLEOTIDE SEQUENCE [LARGE SCALE GENOMIC DNA]</scope>
    <source>
        <strain evidence="1 2">159R</strain>
    </source>
</reference>
<gene>
    <name evidence="1" type="ORF">EZJ58_4815</name>
</gene>
<dbReference type="AlphaFoldDB" id="A0A4V2Q3F9"/>
<name>A0A4V2Q3F9_9GAMM</name>
<evidence type="ECO:0000313" key="2">
    <source>
        <dbReference type="Proteomes" id="UP000294555"/>
    </source>
</evidence>
<protein>
    <recommendedName>
        <fullName evidence="3">Dermonecrotic toxin</fullName>
    </recommendedName>
</protein>
<evidence type="ECO:0000313" key="1">
    <source>
        <dbReference type="EMBL" id="TCL06548.1"/>
    </source>
</evidence>
<dbReference type="Proteomes" id="UP000294555">
    <property type="component" value="Unassembled WGS sequence"/>
</dbReference>
<accession>A0A4V2Q3F9</accession>
<dbReference type="RefSeq" id="WP_132926046.1">
    <property type="nucleotide sequence ID" value="NZ_SJOI01000001.1"/>
</dbReference>
<sequence length="1247" mass="142207">MRIIDNMIEKDLISNSTTLQEYHEAKHLFRTIKCVRMHGNRESQLRVTRGKSTYKNYATRLLLASACAPITFFSDHLIAQNTAVSNFNPGSAKDRFLPPADPASSVKDAGETLLPGQAVYDYPRSVLITGKKHARRVARSTDRGESLYMPPAASSLEGINRMLRKIYRETEHYFGHPDPLIHSLAFHIKYEQNYEIYAARYLLRHSGLFGAKWPEKLTERHKKKILTAWVSSYVFENTWERFLVSEFINISKYTVFEKKITSRNFESFLAHCIRKKLMNSTDFKYLYYYETSINFIKDNFLLPIMPTFFYNDINDIMMAYPIGSIEWGYLHAGLSFAMSAELDLTLSSEKDVFSLGIILESMLREGLTSLSLAKLFMMPAMFYHIKESLDKDRDVQLNEIIGPNGIKEGILEKFFSACDIFNAINEPIIRLAEALKAYQSRKTIETELTNLRCNMEIRPGTPYFQNYQYLSSNKNCVNTTGREENYARQYPTADAIVAKQNADIANAYLVVNKAIILDALHGINANEVGFMTQAKMVISKVHFKPKSNLKNTKNDNKTEYCHLKIKENIDIFAAEKNDSRRIYALIKETGEYRIKRVDEQITAYFELLENYSRQLTTDNDITLELYKDALRLLKERHEPLDVLANSLSQIHRDKLLGHLNILNINNTVNKQAEVIFQSLIPFYTCKERLRPRRKKTAIPACSLNIVALARVTGAELDISALAAAEGGNVTGGTGSNVVNGFVARQALKMAIKKDLHSLTAFTHLPASETFNAMVISKLATEFVHLFDSGLGIIGQISSTILKEVAASVDIVQRYSPALKNLLSRLREKEIEHYLNPTDSFYKMALLPALELEVPVVKLGGDKFRGKEIYARINPEDNDIFSRKYTMTTNKTLIPVPMPKGRGLINTRPAGHDWPDAAVDARQWVSKHTRSFYPYHQSQLTIEYTPTGDNGYVSYLNTSNGASQIIFSDNIRSDDWPNPFFTYRFDINTFGDRGSEKILFPEVGITLRHESIDLNEFVTSYHRLAKKQKETLQEWILNEEDIRGYKDTLRYNEPLFSKSNSTEMNRKLKLGETLTHAQQEIYDSLMELTQADIPRHRGSYLLSMEYIHSDIQWGDDPRVGDIVTNYPQFMIVSANNKAARDLANQANHYKKINGVHLQQLITYRIDNAIQGTPLLPEIIRQSAPPVNYLYPPKSYFIIKGISIAKASPPSISPTERVGIILEEASEIPYSARNLFSGKVYIHDSPNPV</sequence>
<evidence type="ECO:0008006" key="3">
    <source>
        <dbReference type="Google" id="ProtNLM"/>
    </source>
</evidence>
<comment type="caution">
    <text evidence="1">The sequence shown here is derived from an EMBL/GenBank/DDBJ whole genome shotgun (WGS) entry which is preliminary data.</text>
</comment>